<proteinExistence type="predicted"/>
<evidence type="ECO:0000313" key="3">
    <source>
        <dbReference type="Proteomes" id="UP000585681"/>
    </source>
</evidence>
<organism evidence="2 3">
    <name type="scientific">Actibacterium naphthalenivorans</name>
    <dbReference type="NCBI Taxonomy" id="1614693"/>
    <lineage>
        <taxon>Bacteria</taxon>
        <taxon>Pseudomonadati</taxon>
        <taxon>Pseudomonadota</taxon>
        <taxon>Alphaproteobacteria</taxon>
        <taxon>Rhodobacterales</taxon>
        <taxon>Roseobacteraceae</taxon>
        <taxon>Actibacterium</taxon>
    </lineage>
</organism>
<dbReference type="Proteomes" id="UP000585681">
    <property type="component" value="Unassembled WGS sequence"/>
</dbReference>
<feature type="transmembrane region" description="Helical" evidence="1">
    <location>
        <begin position="435"/>
        <end position="455"/>
    </location>
</feature>
<sequence>MPLTTLISALSIFAAAVLSLFEILTGNPQWAVAAMALVAFYILLGLRKTGLAARVMLGAAVAATAAYLILGRAPGALTGVASRAAYLPALITVLLPLRISAMGSAMVDQAGRFVVHQPPARRFALLATGGHVFGVLLNIGGLMLLLHVALRGPLGNPDERVAQIQIRRITNAVLRGFGANIFWSPLGLGLNLLLTLVPALSWTEFLPYGLTASAVFMSLGWIFDRLQSPTGRQSHPKDTPGRPWGLLGLLAVLAAISGGASALETAFGLPLRGAILMIVPVFAIGWAAIARPTGLSPQRAIAALGVQTLRQGPVAVNEIAIIASAGYLGLVIALLIPNEAVVQFALLTGLEGARLACVLSLLIFVTSIAGLNPMIAATVCVSAIVSAQIAIDPPLLLLSALTGWALALIVSPATSTVAITSSAAHQTPATIGLRWNGLFCLGTLAVAIISFLVFWP</sequence>
<keyword evidence="1" id="KW-0812">Transmembrane</keyword>
<evidence type="ECO:0000313" key="2">
    <source>
        <dbReference type="EMBL" id="MBB4020517.1"/>
    </source>
</evidence>
<gene>
    <name evidence="2" type="ORF">GGR17_000308</name>
</gene>
<keyword evidence="3" id="KW-1185">Reference proteome</keyword>
<accession>A0A840CE63</accession>
<feature type="transmembrane region" description="Helical" evidence="1">
    <location>
        <begin position="319"/>
        <end position="336"/>
    </location>
</feature>
<keyword evidence="1" id="KW-0472">Membrane</keyword>
<feature type="transmembrane region" description="Helical" evidence="1">
    <location>
        <begin position="244"/>
        <end position="263"/>
    </location>
</feature>
<name>A0A840CE63_9RHOB</name>
<keyword evidence="1" id="KW-1133">Transmembrane helix</keyword>
<dbReference type="EMBL" id="JACIEQ010000001">
    <property type="protein sequence ID" value="MBB4020517.1"/>
    <property type="molecule type" value="Genomic_DNA"/>
</dbReference>
<feature type="transmembrane region" description="Helical" evidence="1">
    <location>
        <begin position="53"/>
        <end position="73"/>
    </location>
</feature>
<feature type="transmembrane region" description="Helical" evidence="1">
    <location>
        <begin position="123"/>
        <end position="150"/>
    </location>
</feature>
<dbReference type="AlphaFoldDB" id="A0A840CE63"/>
<protein>
    <submittedName>
        <fullName evidence="2">Uncharacterized protein</fullName>
    </submittedName>
</protein>
<reference evidence="2" key="1">
    <citation type="submission" date="2020-08" db="EMBL/GenBank/DDBJ databases">
        <title>Genomic Encyclopedia of Type Strains, Phase IV (KMG-IV): sequencing the most valuable type-strain genomes for metagenomic binning, comparative biology and taxonomic classification.</title>
        <authorList>
            <person name="Goeker M."/>
        </authorList>
    </citation>
    <scope>NUCLEOTIDE SEQUENCE [LARGE SCALE GENOMIC DNA]</scope>
    <source>
        <strain evidence="2">DSM 105040</strain>
    </source>
</reference>
<feature type="transmembrane region" description="Helical" evidence="1">
    <location>
        <begin position="85"/>
        <end position="102"/>
    </location>
</feature>
<feature type="transmembrane region" description="Helical" evidence="1">
    <location>
        <begin position="29"/>
        <end position="46"/>
    </location>
</feature>
<comment type="caution">
    <text evidence="2">The sequence shown here is derived from an EMBL/GenBank/DDBJ whole genome shotgun (WGS) entry which is preliminary data.</text>
</comment>
<evidence type="ECO:0000256" key="1">
    <source>
        <dbReference type="SAM" id="Phobius"/>
    </source>
</evidence>
<feature type="transmembrane region" description="Helical" evidence="1">
    <location>
        <begin position="269"/>
        <end position="289"/>
    </location>
</feature>
<feature type="transmembrane region" description="Helical" evidence="1">
    <location>
        <begin position="403"/>
        <end position="423"/>
    </location>
</feature>
<dbReference type="RefSeq" id="WP_054538372.1">
    <property type="nucleotide sequence ID" value="NZ_JACIEQ010000001.1"/>
</dbReference>
<feature type="transmembrane region" description="Helical" evidence="1">
    <location>
        <begin position="205"/>
        <end position="223"/>
    </location>
</feature>